<evidence type="ECO:0000256" key="3">
    <source>
        <dbReference type="RuleBase" id="RU004046"/>
    </source>
</evidence>
<dbReference type="GO" id="GO:0004340">
    <property type="term" value="F:glucokinase activity"/>
    <property type="evidence" value="ECO:0007669"/>
    <property type="project" value="InterPro"/>
</dbReference>
<dbReference type="CDD" id="cd24008">
    <property type="entry name" value="ASKHA_NBD_GLK"/>
    <property type="match status" value="1"/>
</dbReference>
<comment type="caution">
    <text evidence="4">The sequence shown here is derived from an EMBL/GenBank/DDBJ whole genome shotgun (WGS) entry which is preliminary data.</text>
</comment>
<dbReference type="PANTHER" id="PTHR47690">
    <property type="entry name" value="GLUCOKINASE"/>
    <property type="match status" value="1"/>
</dbReference>
<organism evidence="4 5">
    <name type="scientific">Cereibacter sphaeroides</name>
    <name type="common">Rhodobacter sphaeroides</name>
    <dbReference type="NCBI Taxonomy" id="1063"/>
    <lineage>
        <taxon>Bacteria</taxon>
        <taxon>Pseudomonadati</taxon>
        <taxon>Pseudomonadota</taxon>
        <taxon>Alphaproteobacteria</taxon>
        <taxon>Rhodobacterales</taxon>
        <taxon>Paracoccaceae</taxon>
        <taxon>Cereibacter</taxon>
    </lineage>
</organism>
<dbReference type="GO" id="GO:0006096">
    <property type="term" value="P:glycolytic process"/>
    <property type="evidence" value="ECO:0007669"/>
    <property type="project" value="InterPro"/>
</dbReference>
<dbReference type="InterPro" id="IPR003836">
    <property type="entry name" value="Glucokinase"/>
</dbReference>
<dbReference type="InterPro" id="IPR050201">
    <property type="entry name" value="Bacterial_glucokinase"/>
</dbReference>
<evidence type="ECO:0000256" key="2">
    <source>
        <dbReference type="ARBA" id="ARBA00022777"/>
    </source>
</evidence>
<dbReference type="Proteomes" id="UP000248975">
    <property type="component" value="Unassembled WGS sequence"/>
</dbReference>
<dbReference type="AlphaFoldDB" id="A0A2W5SF40"/>
<dbReference type="PANTHER" id="PTHR47690:SF1">
    <property type="entry name" value="GLUCOKINASE"/>
    <property type="match status" value="1"/>
</dbReference>
<sequence length="321" mass="34072">MPDAPLCLVADIGGTNTRVALTDGTVIRPDSVRRFRNEEFPGLESVLAKYVAEAGVTGIVGACIAAAGPVKDQVATLTNRDWTIDHGTLIRPTGAKKVAILNDLQAPGYALGHISPEKLRPLIDGPQVPGGAMLVVNVGTGFNAAPVHDTEWGRIVTASECGHVNMPIRTEADLRLAHYVETAHGFPGVEDVLSGRGLERLWGFVTTEAGRPSERSSAQIMAAIDEGKDQDAKDTARLFTRLLGADCGNLALIHLPFGGIYLVGGIARAFTEHLGPLGFTEAFRDKGRFAGFMQNFAVTILEDDYAPLTGCAAHLAQVLRA</sequence>
<comment type="similarity">
    <text evidence="3">Belongs to the bacterial glucokinase family.</text>
</comment>
<gene>
    <name evidence="4" type="ORF">DI533_02135</name>
</gene>
<dbReference type="Gene3D" id="3.30.420.40">
    <property type="match status" value="1"/>
</dbReference>
<dbReference type="InterPro" id="IPR043129">
    <property type="entry name" value="ATPase_NBD"/>
</dbReference>
<dbReference type="GO" id="GO:0005536">
    <property type="term" value="F:D-glucose binding"/>
    <property type="evidence" value="ECO:0007669"/>
    <property type="project" value="InterPro"/>
</dbReference>
<name>A0A2W5SF40_CERSP</name>
<reference evidence="4 5" key="1">
    <citation type="submission" date="2017-08" db="EMBL/GenBank/DDBJ databases">
        <title>Infants hospitalized years apart are colonized by the same room-sourced microbial strains.</title>
        <authorList>
            <person name="Brooks B."/>
            <person name="Olm M.R."/>
            <person name="Firek B.A."/>
            <person name="Baker R."/>
            <person name="Thomas B.C."/>
            <person name="Morowitz M.J."/>
            <person name="Banfield J.F."/>
        </authorList>
    </citation>
    <scope>NUCLEOTIDE SEQUENCE [LARGE SCALE GENOMIC DNA]</scope>
    <source>
        <strain evidence="4">S2_003_000_R2_11</strain>
    </source>
</reference>
<dbReference type="Pfam" id="PF02685">
    <property type="entry name" value="Glucokinase"/>
    <property type="match status" value="1"/>
</dbReference>
<dbReference type="GO" id="GO:0005524">
    <property type="term" value="F:ATP binding"/>
    <property type="evidence" value="ECO:0007669"/>
    <property type="project" value="InterPro"/>
</dbReference>
<keyword evidence="2 4" id="KW-0418">Kinase</keyword>
<dbReference type="SUPFAM" id="SSF53067">
    <property type="entry name" value="Actin-like ATPase domain"/>
    <property type="match status" value="1"/>
</dbReference>
<evidence type="ECO:0000313" key="4">
    <source>
        <dbReference type="EMBL" id="PZQ99492.1"/>
    </source>
</evidence>
<dbReference type="GO" id="GO:0005829">
    <property type="term" value="C:cytosol"/>
    <property type="evidence" value="ECO:0007669"/>
    <property type="project" value="TreeGrafter"/>
</dbReference>
<protein>
    <submittedName>
        <fullName evidence="4">Glucokinase</fullName>
    </submittedName>
</protein>
<evidence type="ECO:0000256" key="1">
    <source>
        <dbReference type="ARBA" id="ARBA00022679"/>
    </source>
</evidence>
<dbReference type="Gene3D" id="3.40.367.20">
    <property type="match status" value="1"/>
</dbReference>
<accession>A0A2W5SF40</accession>
<dbReference type="EMBL" id="QFQS01000001">
    <property type="protein sequence ID" value="PZQ99492.1"/>
    <property type="molecule type" value="Genomic_DNA"/>
</dbReference>
<keyword evidence="1" id="KW-0808">Transferase</keyword>
<evidence type="ECO:0000313" key="5">
    <source>
        <dbReference type="Proteomes" id="UP000248975"/>
    </source>
</evidence>
<proteinExistence type="inferred from homology"/>